<evidence type="ECO:0000256" key="1">
    <source>
        <dbReference type="SAM" id="Phobius"/>
    </source>
</evidence>
<protein>
    <submittedName>
        <fullName evidence="3">Cytochrome b/b6 domain protein</fullName>
    </submittedName>
</protein>
<dbReference type="GO" id="GO:0009055">
    <property type="term" value="F:electron transfer activity"/>
    <property type="evidence" value="ECO:0007669"/>
    <property type="project" value="InterPro"/>
</dbReference>
<dbReference type="PROSITE" id="PS51002">
    <property type="entry name" value="CYTB_NTER"/>
    <property type="match status" value="1"/>
</dbReference>
<dbReference type="AlphaFoldDB" id="T0ZMB9"/>
<dbReference type="GO" id="GO:0016491">
    <property type="term" value="F:oxidoreductase activity"/>
    <property type="evidence" value="ECO:0007669"/>
    <property type="project" value="InterPro"/>
</dbReference>
<dbReference type="InterPro" id="IPR027387">
    <property type="entry name" value="Cytb/b6-like_sf"/>
</dbReference>
<dbReference type="InterPro" id="IPR016174">
    <property type="entry name" value="Di-haem_cyt_TM"/>
</dbReference>
<sequence>MAEDLERSALARKLTRPISGVMATTYRWVDERLGVTDLGHQLLYEAVPRRGAWAYSLGSATLILIILQIVTGMFLLWTYVPSTTEAWASLNFIEHHDEFAAIVRGMHLWGAYILFVVIGLHMVRTFVSGSYKNAPGAELD</sequence>
<organism evidence="3">
    <name type="scientific">mine drainage metagenome</name>
    <dbReference type="NCBI Taxonomy" id="410659"/>
    <lineage>
        <taxon>unclassified sequences</taxon>
        <taxon>metagenomes</taxon>
        <taxon>ecological metagenomes</taxon>
    </lineage>
</organism>
<dbReference type="EMBL" id="AUZY01008455">
    <property type="protein sequence ID" value="EQD45838.1"/>
    <property type="molecule type" value="Genomic_DNA"/>
</dbReference>
<feature type="transmembrane region" description="Helical" evidence="1">
    <location>
        <begin position="99"/>
        <end position="123"/>
    </location>
</feature>
<evidence type="ECO:0000259" key="2">
    <source>
        <dbReference type="PROSITE" id="PS51002"/>
    </source>
</evidence>
<dbReference type="Pfam" id="PF00033">
    <property type="entry name" value="Cytochrome_B"/>
    <property type="match status" value="1"/>
</dbReference>
<gene>
    <name evidence="3" type="ORF">B1B_12875</name>
</gene>
<keyword evidence="1" id="KW-0812">Transmembrane</keyword>
<evidence type="ECO:0000313" key="3">
    <source>
        <dbReference type="EMBL" id="EQD45838.1"/>
    </source>
</evidence>
<dbReference type="PANTHER" id="PTHR19271:SF16">
    <property type="entry name" value="CYTOCHROME B"/>
    <property type="match status" value="1"/>
</dbReference>
<accession>T0ZMB9</accession>
<feature type="non-terminal residue" evidence="3">
    <location>
        <position position="140"/>
    </location>
</feature>
<feature type="transmembrane region" description="Helical" evidence="1">
    <location>
        <begin position="52"/>
        <end position="79"/>
    </location>
</feature>
<proteinExistence type="predicted"/>
<reference evidence="3" key="2">
    <citation type="journal article" date="2014" name="ISME J.">
        <title>Microbial stratification in low pH oxic and suboxic macroscopic growths along an acid mine drainage.</title>
        <authorList>
            <person name="Mendez-Garcia C."/>
            <person name="Mesa V."/>
            <person name="Sprenger R.R."/>
            <person name="Richter M."/>
            <person name="Diez M.S."/>
            <person name="Solano J."/>
            <person name="Bargiela R."/>
            <person name="Golyshina O.V."/>
            <person name="Manteca A."/>
            <person name="Ramos J.L."/>
            <person name="Gallego J.R."/>
            <person name="Llorente I."/>
            <person name="Martins Dos Santos V.A."/>
            <person name="Jensen O.N."/>
            <person name="Pelaez A.I."/>
            <person name="Sanchez J."/>
            <person name="Ferrer M."/>
        </authorList>
    </citation>
    <scope>NUCLEOTIDE SEQUENCE</scope>
</reference>
<reference evidence="3" key="1">
    <citation type="submission" date="2013-08" db="EMBL/GenBank/DDBJ databases">
        <authorList>
            <person name="Mendez C."/>
            <person name="Richter M."/>
            <person name="Ferrer M."/>
            <person name="Sanchez J."/>
        </authorList>
    </citation>
    <scope>NUCLEOTIDE SEQUENCE</scope>
</reference>
<feature type="domain" description="Cytochrome b/b6 N-terminal region profile" evidence="2">
    <location>
        <begin position="25"/>
        <end position="140"/>
    </location>
</feature>
<dbReference type="GO" id="GO:0016020">
    <property type="term" value="C:membrane"/>
    <property type="evidence" value="ECO:0007669"/>
    <property type="project" value="InterPro"/>
</dbReference>
<name>T0ZMB9_9ZZZZ</name>
<dbReference type="SUPFAM" id="SSF81342">
    <property type="entry name" value="Transmembrane di-heme cytochromes"/>
    <property type="match status" value="1"/>
</dbReference>
<dbReference type="Gene3D" id="1.20.810.10">
    <property type="entry name" value="Cytochrome Bc1 Complex, Chain C"/>
    <property type="match status" value="1"/>
</dbReference>
<keyword evidence="1" id="KW-1133">Transmembrane helix</keyword>
<comment type="caution">
    <text evidence="3">The sequence shown here is derived from an EMBL/GenBank/DDBJ whole genome shotgun (WGS) entry which is preliminary data.</text>
</comment>
<keyword evidence="1" id="KW-0472">Membrane</keyword>
<dbReference type="GO" id="GO:0022904">
    <property type="term" value="P:respiratory electron transport chain"/>
    <property type="evidence" value="ECO:0007669"/>
    <property type="project" value="InterPro"/>
</dbReference>
<dbReference type="InterPro" id="IPR005797">
    <property type="entry name" value="Cyt_b/b6_N"/>
</dbReference>
<dbReference type="PANTHER" id="PTHR19271">
    <property type="entry name" value="CYTOCHROME B"/>
    <property type="match status" value="1"/>
</dbReference>